<accession>A0A9W3B927</accession>
<dbReference type="OrthoDB" id="10072175at2759"/>
<keyword evidence="2" id="KW-1185">Reference proteome</keyword>
<sequence length="654" mass="73413">MNIKHEFNATNDQEIQAKLLEADDNLTKENIINMAASYLKPKLCEALNLYGALAATNNLGQRKPNSHKTHANDGSNICGWFVNPKVTFRKTESAPAGRLKGNSRACDKDYLPEAYKHSQNDFVFHHYSDSKRYIEQYRRENSCVSNGSAVKNKLLEQRSCSESDTLIAPTNSPLCAQQFSSLQSVQLFDNYFQNREHTTLLEQRSSQPHFITKRDNQRQIISANLFKNLQKHFKFPSHLSQVETPVLLSSGEKDSIRDKLKMCSSELDDSLVPAINIVSLNKNIDTKVSLQTLPTTSEISLHNLKTKSASLRCPKDTFVTYQFLGHKIGSQSANQLRTIESGVAGNEKQSSLARDDSTDSLKSVPKHVSVSSTPESSKLSEEGDCRIVLAPDVNNLVRNGKVDQDRNGLNSRSGQSLSKQKYHHDFDIILTPNVDSKLDYGYTISLNDFVADSSPLLKAQSFKLDISSSLNKNVKQKFSSVSTKKRIAKSKPLGSGYRKSVTDSWSSTDSKQSPWEQKQTSDFPNIFDSKVGKDMNNELRGNSAPYFKFWSSSMPPKSCKMRRNISHEQTLQQLTEWMLADQEASSNDLELAKRARKALEEEQQQSATSTFTSGLLRSLIIESIRRTKTDFDDQRKTKGHQVSLSGSANRIAQL</sequence>
<gene>
    <name evidence="3 4 5 6" type="primary">LOC106080062</name>
</gene>
<dbReference type="GeneID" id="106080062"/>
<feature type="compositionally biased region" description="Polar residues" evidence="1">
    <location>
        <begin position="640"/>
        <end position="654"/>
    </location>
</feature>
<dbReference type="RefSeq" id="XP_055895938.1">
    <property type="nucleotide sequence ID" value="XM_056039963.1"/>
</dbReference>
<evidence type="ECO:0000313" key="5">
    <source>
        <dbReference type="RefSeq" id="XP_055895938.1"/>
    </source>
</evidence>
<dbReference type="RefSeq" id="XP_055895937.1">
    <property type="nucleotide sequence ID" value="XM_056039962.1"/>
</dbReference>
<evidence type="ECO:0000256" key="1">
    <source>
        <dbReference type="SAM" id="MobiDB-lite"/>
    </source>
</evidence>
<evidence type="ECO:0000313" key="4">
    <source>
        <dbReference type="RefSeq" id="XP_055895937.1"/>
    </source>
</evidence>
<evidence type="ECO:0000313" key="2">
    <source>
        <dbReference type="Proteomes" id="UP001165740"/>
    </source>
</evidence>
<name>A0A9W3B927_BIOGL</name>
<dbReference type="Proteomes" id="UP001165740">
    <property type="component" value="Chromosome 9"/>
</dbReference>
<feature type="region of interest" description="Disordered" evidence="1">
    <location>
        <begin position="630"/>
        <end position="654"/>
    </location>
</feature>
<feature type="region of interest" description="Disordered" evidence="1">
    <location>
        <begin position="492"/>
        <end position="519"/>
    </location>
</feature>
<dbReference type="RefSeq" id="XP_055895935.1">
    <property type="nucleotide sequence ID" value="XM_056039960.1"/>
</dbReference>
<dbReference type="RefSeq" id="XP_055895939.1">
    <property type="nucleotide sequence ID" value="XM_056039964.1"/>
</dbReference>
<proteinExistence type="predicted"/>
<feature type="compositionally biased region" description="Polar residues" evidence="1">
    <location>
        <begin position="502"/>
        <end position="519"/>
    </location>
</feature>
<evidence type="ECO:0000313" key="6">
    <source>
        <dbReference type="RefSeq" id="XP_055895939.1"/>
    </source>
</evidence>
<evidence type="ECO:0000313" key="3">
    <source>
        <dbReference type="RefSeq" id="XP_055895935.1"/>
    </source>
</evidence>
<dbReference type="AlphaFoldDB" id="A0A9W3B927"/>
<feature type="region of interest" description="Disordered" evidence="1">
    <location>
        <begin position="344"/>
        <end position="383"/>
    </location>
</feature>
<reference evidence="3 4" key="1">
    <citation type="submission" date="2025-04" db="UniProtKB">
        <authorList>
            <consortium name="RefSeq"/>
        </authorList>
    </citation>
    <scope>IDENTIFICATION</scope>
</reference>
<protein>
    <submittedName>
        <fullName evidence="3 4">Uncharacterized protein LOC106080062 isoform X1</fullName>
    </submittedName>
</protein>
<organism evidence="2 3">
    <name type="scientific">Biomphalaria glabrata</name>
    <name type="common">Bloodfluke planorb</name>
    <name type="synonym">Freshwater snail</name>
    <dbReference type="NCBI Taxonomy" id="6526"/>
    <lineage>
        <taxon>Eukaryota</taxon>
        <taxon>Metazoa</taxon>
        <taxon>Spiralia</taxon>
        <taxon>Lophotrochozoa</taxon>
        <taxon>Mollusca</taxon>
        <taxon>Gastropoda</taxon>
        <taxon>Heterobranchia</taxon>
        <taxon>Euthyneura</taxon>
        <taxon>Panpulmonata</taxon>
        <taxon>Hygrophila</taxon>
        <taxon>Lymnaeoidea</taxon>
        <taxon>Planorbidae</taxon>
        <taxon>Biomphalaria</taxon>
    </lineage>
</organism>